<proteinExistence type="predicted"/>
<keyword evidence="1" id="KW-1133">Transmembrane helix</keyword>
<dbReference type="Proteomes" id="UP000535501">
    <property type="component" value="Unassembled WGS sequence"/>
</dbReference>
<evidence type="ECO:0000256" key="1">
    <source>
        <dbReference type="SAM" id="Phobius"/>
    </source>
</evidence>
<gene>
    <name evidence="2" type="ORF">HNQ75_002888</name>
</gene>
<evidence type="ECO:0000313" key="2">
    <source>
        <dbReference type="EMBL" id="MBB6180905.1"/>
    </source>
</evidence>
<reference evidence="2 3" key="1">
    <citation type="submission" date="2020-08" db="EMBL/GenBank/DDBJ databases">
        <title>Genomic Encyclopedia of Type Strains, Phase IV (KMG-IV): sequencing the most valuable type-strain genomes for metagenomic binning, comparative biology and taxonomic classification.</title>
        <authorList>
            <person name="Goeker M."/>
        </authorList>
    </citation>
    <scope>NUCLEOTIDE SEQUENCE [LARGE SCALE GENOMIC DNA]</scope>
    <source>
        <strain evidence="2 3">DSM 102134</strain>
    </source>
</reference>
<accession>A0A7X0DDP0</accession>
<dbReference type="EMBL" id="JACHEJ010000007">
    <property type="protein sequence ID" value="MBB6180905.1"/>
    <property type="molecule type" value="Genomic_DNA"/>
</dbReference>
<dbReference type="InterPro" id="IPR045708">
    <property type="entry name" value="DUF6064"/>
</dbReference>
<feature type="transmembrane region" description="Helical" evidence="1">
    <location>
        <begin position="111"/>
        <end position="131"/>
    </location>
</feature>
<feature type="transmembrane region" description="Helical" evidence="1">
    <location>
        <begin position="74"/>
        <end position="91"/>
    </location>
</feature>
<feature type="transmembrane region" description="Helical" evidence="1">
    <location>
        <begin position="137"/>
        <end position="157"/>
    </location>
</feature>
<name>A0A7X0DDP0_9HYPH</name>
<evidence type="ECO:0000313" key="3">
    <source>
        <dbReference type="Proteomes" id="UP000535501"/>
    </source>
</evidence>
<keyword evidence="3" id="KW-1185">Reference proteome</keyword>
<dbReference type="RefSeq" id="WP_077547722.1">
    <property type="nucleotide sequence ID" value="NZ_JACHEJ010000007.1"/>
</dbReference>
<protein>
    <submittedName>
        <fullName evidence="2">Uncharacterized protein</fullName>
    </submittedName>
</protein>
<comment type="caution">
    <text evidence="2">The sequence shown here is derived from an EMBL/GenBank/DDBJ whole genome shotgun (WGS) entry which is preliminary data.</text>
</comment>
<keyword evidence="1" id="KW-0812">Transmembrane</keyword>
<keyword evidence="1" id="KW-0472">Membrane</keyword>
<feature type="transmembrane region" description="Helical" evidence="1">
    <location>
        <begin position="164"/>
        <end position="184"/>
    </location>
</feature>
<dbReference type="Pfam" id="PF19540">
    <property type="entry name" value="DUF6064"/>
    <property type="match status" value="1"/>
</dbReference>
<organism evidence="2 3">
    <name type="scientific">Pseudorhizobium flavum</name>
    <dbReference type="NCBI Taxonomy" id="1335061"/>
    <lineage>
        <taxon>Bacteria</taxon>
        <taxon>Pseudomonadati</taxon>
        <taxon>Pseudomonadota</taxon>
        <taxon>Alphaproteobacteria</taxon>
        <taxon>Hyphomicrobiales</taxon>
        <taxon>Rhizobiaceae</taxon>
        <taxon>Rhizobium/Agrobacterium group</taxon>
        <taxon>Pseudorhizobium</taxon>
    </lineage>
</organism>
<feature type="transmembrane region" description="Helical" evidence="1">
    <location>
        <begin position="46"/>
        <end position="68"/>
    </location>
</feature>
<sequence length="221" mass="24198">MLPFSRDQFLAVFAAYNHSIWPAQLLALALGVAIIYAVVRQTKWAGVLASLGLGATWLWTGLFYHLAFFSSINGAAYVFGAGFLLQGLLFLRAATRRDLEFGNAPRFRNYVGYFLLTYAVVLYPLIGIFFGHSLAELPAFGVTPCPVTIFTFGVLLLATRRVPVVLLVVPLLWSLIGGSAAFLLDIPQDWLLLVSGVASLALLTILDRERTRPPRKTPAAP</sequence>
<feature type="transmembrane region" description="Helical" evidence="1">
    <location>
        <begin position="20"/>
        <end position="39"/>
    </location>
</feature>
<feature type="transmembrane region" description="Helical" evidence="1">
    <location>
        <begin position="190"/>
        <end position="206"/>
    </location>
</feature>
<dbReference type="AlphaFoldDB" id="A0A7X0DDP0"/>